<keyword evidence="3" id="KW-1185">Reference proteome</keyword>
<feature type="region of interest" description="Disordered" evidence="1">
    <location>
        <begin position="1"/>
        <end position="26"/>
    </location>
</feature>
<proteinExistence type="predicted"/>
<evidence type="ECO:0000313" key="2">
    <source>
        <dbReference type="EMBL" id="ONH31424.1"/>
    </source>
</evidence>
<gene>
    <name evidence="2" type="ORF">BL253_09270</name>
</gene>
<evidence type="ECO:0000313" key="3">
    <source>
        <dbReference type="Proteomes" id="UP000188929"/>
    </source>
</evidence>
<accession>A0A1V2IE40</accession>
<name>A0A1V2IE40_9ACTN</name>
<feature type="region of interest" description="Disordered" evidence="1">
    <location>
        <begin position="64"/>
        <end position="106"/>
    </location>
</feature>
<comment type="caution">
    <text evidence="2">The sequence shown here is derived from an EMBL/GenBank/DDBJ whole genome shotgun (WGS) entry which is preliminary data.</text>
</comment>
<reference evidence="3" key="1">
    <citation type="submission" date="2016-10" db="EMBL/GenBank/DDBJ databases">
        <title>Frankia sp. NRRL B-16386 Genome sequencing.</title>
        <authorList>
            <person name="Ghodhbane-Gtari F."/>
            <person name="Swanson E."/>
            <person name="Gueddou A."/>
            <person name="Hezbri K."/>
            <person name="Ktari K."/>
            <person name="Nouioui I."/>
            <person name="Morris K."/>
            <person name="Simpson S."/>
            <person name="Abebe-Akele F."/>
            <person name="Thomas K."/>
            <person name="Gtari M."/>
            <person name="Tisa L.S."/>
        </authorList>
    </citation>
    <scope>NUCLEOTIDE SEQUENCE [LARGE SCALE GENOMIC DNA]</scope>
    <source>
        <strain evidence="3">NRRL B-16386</strain>
    </source>
</reference>
<feature type="compositionally biased region" description="Pro residues" evidence="1">
    <location>
        <begin position="64"/>
        <end position="91"/>
    </location>
</feature>
<dbReference type="AlphaFoldDB" id="A0A1V2IE40"/>
<sequence length="188" mass="19464">MNVAADRGTEAVRAASKRKPSSFGPLFDADGEPMNAFAWMRMPAASAVLVACLALLLGACDPAPTPSSLPSPTPSSLPSPTPSSLPSPTPSSLPSSSATEPKQLGPAVPYDLYTHCGISEARYEGRYYELVPPLTDAGGNPPAGWGNPSQPGTLTPVSETEVAFTDGIGHRVTFTLRPGATGWKRICA</sequence>
<dbReference type="Proteomes" id="UP000188929">
    <property type="component" value="Unassembled WGS sequence"/>
</dbReference>
<organism evidence="2 3">
    <name type="scientific">Pseudofrankia asymbiotica</name>
    <dbReference type="NCBI Taxonomy" id="1834516"/>
    <lineage>
        <taxon>Bacteria</taxon>
        <taxon>Bacillati</taxon>
        <taxon>Actinomycetota</taxon>
        <taxon>Actinomycetes</taxon>
        <taxon>Frankiales</taxon>
        <taxon>Frankiaceae</taxon>
        <taxon>Pseudofrankia</taxon>
    </lineage>
</organism>
<dbReference type="EMBL" id="MOMC01000016">
    <property type="protein sequence ID" value="ONH31424.1"/>
    <property type="molecule type" value="Genomic_DNA"/>
</dbReference>
<evidence type="ECO:0000256" key="1">
    <source>
        <dbReference type="SAM" id="MobiDB-lite"/>
    </source>
</evidence>
<protein>
    <submittedName>
        <fullName evidence="2">Uncharacterized protein</fullName>
    </submittedName>
</protein>